<dbReference type="SUPFAM" id="SSF51735">
    <property type="entry name" value="NAD(P)-binding Rossmann-fold domains"/>
    <property type="match status" value="1"/>
</dbReference>
<proteinExistence type="inferred from homology"/>
<dbReference type="AlphaFoldDB" id="A0A0G0DXI4"/>
<evidence type="ECO:0000259" key="2">
    <source>
        <dbReference type="Pfam" id="PF01370"/>
    </source>
</evidence>
<reference evidence="3 4" key="1">
    <citation type="journal article" date="2015" name="Nature">
        <title>rRNA introns, odd ribosomes, and small enigmatic genomes across a large radiation of phyla.</title>
        <authorList>
            <person name="Brown C.T."/>
            <person name="Hug L.A."/>
            <person name="Thomas B.C."/>
            <person name="Sharon I."/>
            <person name="Castelle C.J."/>
            <person name="Singh A."/>
            <person name="Wilkins M.J."/>
            <person name="Williams K.H."/>
            <person name="Banfield J.F."/>
        </authorList>
    </citation>
    <scope>NUCLEOTIDE SEQUENCE [LARGE SCALE GENOMIC DNA]</scope>
</reference>
<protein>
    <submittedName>
        <fullName evidence="3">UDP-glucose 4-epimerase</fullName>
    </submittedName>
</protein>
<accession>A0A0G0DXI4</accession>
<dbReference type="Gene3D" id="3.40.50.720">
    <property type="entry name" value="NAD(P)-binding Rossmann-like Domain"/>
    <property type="match status" value="2"/>
</dbReference>
<dbReference type="InterPro" id="IPR036291">
    <property type="entry name" value="NAD(P)-bd_dom_sf"/>
</dbReference>
<organism evidence="3 4">
    <name type="scientific">Candidatus Gottesmanbacteria bacterium GW2011_GWA1_34_13</name>
    <dbReference type="NCBI Taxonomy" id="1618434"/>
    <lineage>
        <taxon>Bacteria</taxon>
        <taxon>Candidatus Gottesmaniibacteriota</taxon>
    </lineage>
</organism>
<dbReference type="Proteomes" id="UP000034176">
    <property type="component" value="Unassembled WGS sequence"/>
</dbReference>
<dbReference type="Pfam" id="PF01370">
    <property type="entry name" value="Epimerase"/>
    <property type="match status" value="2"/>
</dbReference>
<name>A0A0G0DXI4_9BACT</name>
<sequence>MRVAVTGGNGFIGSHLVNELKKKRHQVDVLSNSIEKETKGYIKADITDREIILKVIPNYDVVYHLAGLLGTSELLTKSYEASRVNILGTVNILDGALKNKTKIVHITKPNYWLNTYSITKYAGESFAKMYHKEFKLPTVSIRWYNVYGTNQSFHCQKAVPFFIRWALQNKPIMIWGNGEQTMDLIYATDAVRATIAIGEKKEFEGQTIDVGSGIETSVNKLAEMIVFLTKSKSKIEHLDMRPGEDENTKLCAEVDILKKLNFKFEYNLEKGLKETVEWYQQNST</sequence>
<gene>
    <name evidence="3" type="ORF">UR52_C0002G0090</name>
</gene>
<dbReference type="EMBL" id="LBPN01000002">
    <property type="protein sequence ID" value="KKP59862.1"/>
    <property type="molecule type" value="Genomic_DNA"/>
</dbReference>
<dbReference type="STRING" id="1618434.UR52_C0002G0090"/>
<evidence type="ECO:0000313" key="3">
    <source>
        <dbReference type="EMBL" id="KKP59862.1"/>
    </source>
</evidence>
<comment type="similarity">
    <text evidence="1">Belongs to the NAD(P)-dependent epimerase/dehydratase family.</text>
</comment>
<evidence type="ECO:0000256" key="1">
    <source>
        <dbReference type="ARBA" id="ARBA00007637"/>
    </source>
</evidence>
<dbReference type="InterPro" id="IPR001509">
    <property type="entry name" value="Epimerase_deHydtase"/>
</dbReference>
<evidence type="ECO:0000313" key="4">
    <source>
        <dbReference type="Proteomes" id="UP000034176"/>
    </source>
</evidence>
<dbReference type="PANTHER" id="PTHR43000">
    <property type="entry name" value="DTDP-D-GLUCOSE 4,6-DEHYDRATASE-RELATED"/>
    <property type="match status" value="1"/>
</dbReference>
<comment type="caution">
    <text evidence="3">The sequence shown here is derived from an EMBL/GenBank/DDBJ whole genome shotgun (WGS) entry which is preliminary data.</text>
</comment>
<feature type="domain" description="NAD-dependent epimerase/dehydratase" evidence="2">
    <location>
        <begin position="3"/>
        <end position="105"/>
    </location>
</feature>
<dbReference type="Gene3D" id="3.90.25.10">
    <property type="entry name" value="UDP-galactose 4-epimerase, domain 1"/>
    <property type="match status" value="1"/>
</dbReference>
<feature type="domain" description="NAD-dependent epimerase/dehydratase" evidence="2">
    <location>
        <begin position="111"/>
        <end position="211"/>
    </location>
</feature>